<dbReference type="Proteomes" id="UP001469553">
    <property type="component" value="Unassembled WGS sequence"/>
</dbReference>
<keyword evidence="3" id="KW-1185">Reference proteome</keyword>
<evidence type="ECO:0000256" key="1">
    <source>
        <dbReference type="SAM" id="MobiDB-lite"/>
    </source>
</evidence>
<feature type="compositionally biased region" description="Polar residues" evidence="1">
    <location>
        <begin position="67"/>
        <end position="87"/>
    </location>
</feature>
<gene>
    <name evidence="2" type="ORF">AMECASPLE_026818</name>
</gene>
<organism evidence="2 3">
    <name type="scientific">Ameca splendens</name>
    <dbReference type="NCBI Taxonomy" id="208324"/>
    <lineage>
        <taxon>Eukaryota</taxon>
        <taxon>Metazoa</taxon>
        <taxon>Chordata</taxon>
        <taxon>Craniata</taxon>
        <taxon>Vertebrata</taxon>
        <taxon>Euteleostomi</taxon>
        <taxon>Actinopterygii</taxon>
        <taxon>Neopterygii</taxon>
        <taxon>Teleostei</taxon>
        <taxon>Neoteleostei</taxon>
        <taxon>Acanthomorphata</taxon>
        <taxon>Ovalentaria</taxon>
        <taxon>Atherinomorphae</taxon>
        <taxon>Cyprinodontiformes</taxon>
        <taxon>Goodeidae</taxon>
        <taxon>Ameca</taxon>
    </lineage>
</organism>
<reference evidence="2 3" key="1">
    <citation type="submission" date="2021-06" db="EMBL/GenBank/DDBJ databases">
        <authorList>
            <person name="Palmer J.M."/>
        </authorList>
    </citation>
    <scope>NUCLEOTIDE SEQUENCE [LARGE SCALE GENOMIC DNA]</scope>
    <source>
        <strain evidence="2 3">AS_MEX2019</strain>
        <tissue evidence="2">Muscle</tissue>
    </source>
</reference>
<feature type="region of interest" description="Disordered" evidence="1">
    <location>
        <begin position="53"/>
        <end position="109"/>
    </location>
</feature>
<accession>A0ABV1ABC7</accession>
<evidence type="ECO:0000313" key="2">
    <source>
        <dbReference type="EMBL" id="MEQ2315869.1"/>
    </source>
</evidence>
<dbReference type="EMBL" id="JAHRIP010087423">
    <property type="protein sequence ID" value="MEQ2315869.1"/>
    <property type="molecule type" value="Genomic_DNA"/>
</dbReference>
<evidence type="ECO:0000313" key="3">
    <source>
        <dbReference type="Proteomes" id="UP001469553"/>
    </source>
</evidence>
<sequence>MNLCCWHEEFLREGFFDPPGTVSVGGPPPSSFQAPVPVLGFPAASLVSPAVSQGSPAASLEPYAALQDSSGSRTASQSVSEFKSPQFQPAAKSLGPQLTDKITEPPRGV</sequence>
<protein>
    <submittedName>
        <fullName evidence="2">Uncharacterized protein</fullName>
    </submittedName>
</protein>
<proteinExistence type="predicted"/>
<name>A0ABV1ABC7_9TELE</name>
<comment type="caution">
    <text evidence="2">The sequence shown here is derived from an EMBL/GenBank/DDBJ whole genome shotgun (WGS) entry which is preliminary data.</text>
</comment>